<name>A0A9D1AEV3_9FIRM</name>
<feature type="transmembrane region" description="Helical" evidence="5">
    <location>
        <begin position="222"/>
        <end position="241"/>
    </location>
</feature>
<dbReference type="InterPro" id="IPR013525">
    <property type="entry name" value="ABC2_TM"/>
</dbReference>
<feature type="transmembrane region" description="Helical" evidence="5">
    <location>
        <begin position="85"/>
        <end position="105"/>
    </location>
</feature>
<reference evidence="7" key="2">
    <citation type="journal article" date="2021" name="PeerJ">
        <title>Extensive microbial diversity within the chicken gut microbiome revealed by metagenomics and culture.</title>
        <authorList>
            <person name="Gilroy R."/>
            <person name="Ravi A."/>
            <person name="Getino M."/>
            <person name="Pursley I."/>
            <person name="Horton D.L."/>
            <person name="Alikhan N.F."/>
            <person name="Baker D."/>
            <person name="Gharbi K."/>
            <person name="Hall N."/>
            <person name="Watson M."/>
            <person name="Adriaenssens E.M."/>
            <person name="Foster-Nyarko E."/>
            <person name="Jarju S."/>
            <person name="Secka A."/>
            <person name="Antonio M."/>
            <person name="Oren A."/>
            <person name="Chaudhuri R.R."/>
            <person name="La Ragione R."/>
            <person name="Hildebrand F."/>
            <person name="Pallen M.J."/>
        </authorList>
    </citation>
    <scope>NUCLEOTIDE SEQUENCE</scope>
    <source>
        <strain evidence="7">ChiSjej4B22-8148</strain>
    </source>
</reference>
<dbReference type="EMBL" id="DVGK01000139">
    <property type="protein sequence ID" value="HIR14644.1"/>
    <property type="molecule type" value="Genomic_DNA"/>
</dbReference>
<feature type="domain" description="ABC-2 type transporter transmembrane" evidence="6">
    <location>
        <begin position="62"/>
        <end position="291"/>
    </location>
</feature>
<keyword evidence="4 5" id="KW-0472">Membrane</keyword>
<evidence type="ECO:0000256" key="3">
    <source>
        <dbReference type="ARBA" id="ARBA00022989"/>
    </source>
</evidence>
<sequence length="321" mass="34254">MSEKKSRIQGTGKVYRFTIAQLMKSRTNRWTLLLLLIFALASVPLMSLTGQESAGTGSAGSFTVQVETLTAYENPELLSSDAKFVLQYGYSILVLMLITISSSYIIRSVVEEKASRLVEFLMVSVKPLALILGKILAVMTYIFVMFAVTAAGLVCSYIITARFMDVGAVRGLLEQAGLTSLEIGPQTVLITVVSLVLGYLTFSILAGLSGAACSNMEEVEGAATQVVILGLIGYMVPVIFGNTVSGTGAVLLALCPVVSVFSAPVQFVTEAVGLPILLASWGIQAAVICILSVFMAKVYGGLIMYRGRKLQMKDLLKKGGF</sequence>
<dbReference type="Pfam" id="PF12698">
    <property type="entry name" value="ABC2_membrane_3"/>
    <property type="match status" value="1"/>
</dbReference>
<feature type="transmembrane region" description="Helical" evidence="5">
    <location>
        <begin position="141"/>
        <end position="160"/>
    </location>
</feature>
<proteinExistence type="predicted"/>
<evidence type="ECO:0000256" key="4">
    <source>
        <dbReference type="ARBA" id="ARBA00023136"/>
    </source>
</evidence>
<dbReference type="Proteomes" id="UP000886757">
    <property type="component" value="Unassembled WGS sequence"/>
</dbReference>
<keyword evidence="2 5" id="KW-0812">Transmembrane</keyword>
<evidence type="ECO:0000313" key="7">
    <source>
        <dbReference type="EMBL" id="HIR14644.1"/>
    </source>
</evidence>
<evidence type="ECO:0000256" key="1">
    <source>
        <dbReference type="ARBA" id="ARBA00004141"/>
    </source>
</evidence>
<gene>
    <name evidence="7" type="ORF">IAB31_12060</name>
</gene>
<keyword evidence="3 5" id="KW-1133">Transmembrane helix</keyword>
<evidence type="ECO:0000313" key="8">
    <source>
        <dbReference type="Proteomes" id="UP000886757"/>
    </source>
</evidence>
<organism evidence="7 8">
    <name type="scientific">Candidatus Choladousia intestinavium</name>
    <dbReference type="NCBI Taxonomy" id="2840727"/>
    <lineage>
        <taxon>Bacteria</taxon>
        <taxon>Bacillati</taxon>
        <taxon>Bacillota</taxon>
        <taxon>Clostridia</taxon>
        <taxon>Lachnospirales</taxon>
        <taxon>Lachnospiraceae</taxon>
        <taxon>Lachnospiraceae incertae sedis</taxon>
        <taxon>Candidatus Choladousia</taxon>
    </lineage>
</organism>
<dbReference type="GO" id="GO:0016020">
    <property type="term" value="C:membrane"/>
    <property type="evidence" value="ECO:0007669"/>
    <property type="project" value="UniProtKB-SubCell"/>
</dbReference>
<feature type="transmembrane region" description="Helical" evidence="5">
    <location>
        <begin position="188"/>
        <end position="210"/>
    </location>
</feature>
<dbReference type="AlphaFoldDB" id="A0A9D1AEV3"/>
<dbReference type="GO" id="GO:0140359">
    <property type="term" value="F:ABC-type transporter activity"/>
    <property type="evidence" value="ECO:0007669"/>
    <property type="project" value="InterPro"/>
</dbReference>
<reference evidence="7" key="1">
    <citation type="submission" date="2020-10" db="EMBL/GenBank/DDBJ databases">
        <authorList>
            <person name="Gilroy R."/>
        </authorList>
    </citation>
    <scope>NUCLEOTIDE SEQUENCE</scope>
    <source>
        <strain evidence="7">ChiSjej4B22-8148</strain>
    </source>
</reference>
<evidence type="ECO:0000256" key="5">
    <source>
        <dbReference type="SAM" id="Phobius"/>
    </source>
</evidence>
<comment type="caution">
    <text evidence="7">The sequence shown here is derived from an EMBL/GenBank/DDBJ whole genome shotgun (WGS) entry which is preliminary data.</text>
</comment>
<accession>A0A9D1AEV3</accession>
<evidence type="ECO:0000256" key="2">
    <source>
        <dbReference type="ARBA" id="ARBA00022692"/>
    </source>
</evidence>
<evidence type="ECO:0000259" key="6">
    <source>
        <dbReference type="Pfam" id="PF12698"/>
    </source>
</evidence>
<protein>
    <submittedName>
        <fullName evidence="7">ABC transporter permease</fullName>
    </submittedName>
</protein>
<feature type="transmembrane region" description="Helical" evidence="5">
    <location>
        <begin position="281"/>
        <end position="305"/>
    </location>
</feature>
<comment type="subcellular location">
    <subcellularLocation>
        <location evidence="1">Membrane</location>
        <topology evidence="1">Multi-pass membrane protein</topology>
    </subcellularLocation>
</comment>